<evidence type="ECO:0000313" key="1">
    <source>
        <dbReference type="EMBL" id="SFY45460.1"/>
    </source>
</evidence>
<dbReference type="Proteomes" id="UP000181909">
    <property type="component" value="Unassembled WGS sequence"/>
</dbReference>
<gene>
    <name evidence="1" type="ORF">SAMN02787144_10772</name>
</gene>
<dbReference type="AlphaFoldDB" id="A0A1K2FE29"/>
<dbReference type="RefSeq" id="WP_256260432.1">
    <property type="nucleotide sequence ID" value="NZ_CP108276.1"/>
</dbReference>
<accession>A0A1K2FE29</accession>
<dbReference type="EMBL" id="FPJO01000077">
    <property type="protein sequence ID" value="SFY45460.1"/>
    <property type="molecule type" value="Genomic_DNA"/>
</dbReference>
<sequence>MTETVHDHHEDRMYPTFGDPEPCSCAELLLDEVRPQNEDENAA</sequence>
<organism evidence="1 2">
    <name type="scientific">Streptomyces atratus</name>
    <dbReference type="NCBI Taxonomy" id="1893"/>
    <lineage>
        <taxon>Bacteria</taxon>
        <taxon>Bacillati</taxon>
        <taxon>Actinomycetota</taxon>
        <taxon>Actinomycetes</taxon>
        <taxon>Kitasatosporales</taxon>
        <taxon>Streptomycetaceae</taxon>
        <taxon>Streptomyces</taxon>
    </lineage>
</organism>
<name>A0A1K2FE29_STRAR</name>
<proteinExistence type="predicted"/>
<protein>
    <submittedName>
        <fullName evidence="1">Uncharacterized protein</fullName>
    </submittedName>
</protein>
<evidence type="ECO:0000313" key="2">
    <source>
        <dbReference type="Proteomes" id="UP000181909"/>
    </source>
</evidence>
<reference evidence="1 2" key="1">
    <citation type="submission" date="2016-11" db="EMBL/GenBank/DDBJ databases">
        <authorList>
            <person name="Jaros S."/>
            <person name="Januszkiewicz K."/>
            <person name="Wedrychowicz H."/>
        </authorList>
    </citation>
    <scope>NUCLEOTIDE SEQUENCE [LARGE SCALE GENOMIC DNA]</scope>
    <source>
        <strain evidence="1 2">OK807</strain>
    </source>
</reference>